<protein>
    <submittedName>
        <fullName evidence="3">Uncharacterized protein</fullName>
    </submittedName>
</protein>
<dbReference type="AlphaFoldDB" id="A0A0G4HA35"/>
<evidence type="ECO:0000256" key="2">
    <source>
        <dbReference type="SAM" id="MobiDB-lite"/>
    </source>
</evidence>
<proteinExistence type="predicted"/>
<dbReference type="EMBL" id="CDMZ01002115">
    <property type="protein sequence ID" value="CEM40832.1"/>
    <property type="molecule type" value="Genomic_DNA"/>
</dbReference>
<evidence type="ECO:0000256" key="1">
    <source>
        <dbReference type="SAM" id="Coils"/>
    </source>
</evidence>
<organism evidence="3">
    <name type="scientific">Chromera velia CCMP2878</name>
    <dbReference type="NCBI Taxonomy" id="1169474"/>
    <lineage>
        <taxon>Eukaryota</taxon>
        <taxon>Sar</taxon>
        <taxon>Alveolata</taxon>
        <taxon>Colpodellida</taxon>
        <taxon>Chromeraceae</taxon>
        <taxon>Chromera</taxon>
    </lineage>
</organism>
<sequence length="239" mass="27065">MVIVSIAKPYLMKFFKDFDANQISLGVTETKLEQLALDEESINDECIANDVPMRVKSGTVGHFRLGRSGGWGSNEMTLAVDGLHIVLEPLAVRGIQQAMRMERKQQQKMHNMPQADQHYLQQQAAQQQAAVQLGDGSQQELEFLRTQNYQLNQEVLQLRNKLQQMEQRMNQQQYAQPSFHHQGAGGGMWGQGAQQQSMLQTSPSTYGQNPQMRGAMNEAQVMQGAEPEPVWYNPATWFQ</sequence>
<name>A0A0G4HA35_9ALVE</name>
<reference evidence="3" key="1">
    <citation type="submission" date="2014-11" db="EMBL/GenBank/DDBJ databases">
        <authorList>
            <person name="Otto D Thomas"/>
            <person name="Naeem Raeece"/>
        </authorList>
    </citation>
    <scope>NUCLEOTIDE SEQUENCE</scope>
</reference>
<feature type="region of interest" description="Disordered" evidence="2">
    <location>
        <begin position="178"/>
        <end position="211"/>
    </location>
</feature>
<keyword evidence="1" id="KW-0175">Coiled coil</keyword>
<gene>
    <name evidence="3" type="ORF">Cvel_6051</name>
</gene>
<feature type="coiled-coil region" evidence="1">
    <location>
        <begin position="141"/>
        <end position="175"/>
    </location>
</feature>
<feature type="compositionally biased region" description="Polar residues" evidence="2">
    <location>
        <begin position="197"/>
        <end position="211"/>
    </location>
</feature>
<dbReference type="VEuPathDB" id="CryptoDB:Cvel_6051"/>
<evidence type="ECO:0000313" key="3">
    <source>
        <dbReference type="EMBL" id="CEM40832.1"/>
    </source>
</evidence>
<accession>A0A0G4HA35</accession>